<dbReference type="AlphaFoldDB" id="A0A2H0V6C9"/>
<feature type="transmembrane region" description="Helical" evidence="1">
    <location>
        <begin position="5"/>
        <end position="22"/>
    </location>
</feature>
<organism evidence="2 3">
    <name type="scientific">Candidatus Falkowbacteria bacterium CG10_big_fil_rev_8_21_14_0_10_39_11</name>
    <dbReference type="NCBI Taxonomy" id="1974565"/>
    <lineage>
        <taxon>Bacteria</taxon>
        <taxon>Candidatus Falkowiibacteriota</taxon>
    </lineage>
</organism>
<keyword evidence="1" id="KW-0472">Membrane</keyword>
<gene>
    <name evidence="2" type="ORF">COT97_00010</name>
</gene>
<dbReference type="Proteomes" id="UP000229901">
    <property type="component" value="Unassembled WGS sequence"/>
</dbReference>
<evidence type="ECO:0000313" key="3">
    <source>
        <dbReference type="Proteomes" id="UP000229901"/>
    </source>
</evidence>
<feature type="transmembrane region" description="Helical" evidence="1">
    <location>
        <begin position="42"/>
        <end position="65"/>
    </location>
</feature>
<comment type="caution">
    <text evidence="2">The sequence shown here is derived from an EMBL/GenBank/DDBJ whole genome shotgun (WGS) entry which is preliminary data.</text>
</comment>
<evidence type="ECO:0008006" key="4">
    <source>
        <dbReference type="Google" id="ProtNLM"/>
    </source>
</evidence>
<proteinExistence type="predicted"/>
<protein>
    <recommendedName>
        <fullName evidence="4">Lipopolysaccharide assembly protein A domain-containing protein</fullName>
    </recommendedName>
</protein>
<keyword evidence="1" id="KW-1133">Transmembrane helix</keyword>
<accession>A0A2H0V6C9</accession>
<reference evidence="3" key="1">
    <citation type="submission" date="2017-09" db="EMBL/GenBank/DDBJ databases">
        <title>Depth-based differentiation of microbial function through sediment-hosted aquifers and enrichment of novel symbionts in the deep terrestrial subsurface.</title>
        <authorList>
            <person name="Probst A.J."/>
            <person name="Ladd B."/>
            <person name="Jarett J.K."/>
            <person name="Geller-Mcgrath D.E."/>
            <person name="Sieber C.M.K."/>
            <person name="Emerson J.B."/>
            <person name="Anantharaman K."/>
            <person name="Thomas B.C."/>
            <person name="Malmstrom R."/>
            <person name="Stieglmeier M."/>
            <person name="Klingl A."/>
            <person name="Woyke T."/>
            <person name="Ryan C.M."/>
            <person name="Banfield J.F."/>
        </authorList>
    </citation>
    <scope>NUCLEOTIDE SEQUENCE [LARGE SCALE GENOMIC DNA]</scope>
</reference>
<keyword evidence="1" id="KW-0812">Transmembrane</keyword>
<dbReference type="EMBL" id="PFAP01000001">
    <property type="protein sequence ID" value="PIR94633.1"/>
    <property type="molecule type" value="Genomic_DNA"/>
</dbReference>
<name>A0A2H0V6C9_9BACT</name>
<evidence type="ECO:0000313" key="2">
    <source>
        <dbReference type="EMBL" id="PIR94633.1"/>
    </source>
</evidence>
<sequence length="107" mass="12267">MLRSTLIGVTIMTVIMLLVFFADGSNSRHAVELYNNLPDALQFVFSYGLIILAGFAIMVSALYDVHRRRIQNQRYQLETQRTQLKQDYIRDMRAIENQPATQTEGVG</sequence>
<evidence type="ECO:0000256" key="1">
    <source>
        <dbReference type="SAM" id="Phobius"/>
    </source>
</evidence>